<reference evidence="2" key="2">
    <citation type="submission" date="2016-02" db="EMBL/GenBank/DDBJ databases">
        <title>Genome sequencing of Aspergillus luchuensis NBRC 4314.</title>
        <authorList>
            <person name="Yamada O."/>
        </authorList>
    </citation>
    <scope>NUCLEOTIDE SEQUENCE [LARGE SCALE GENOMIC DNA]</scope>
    <source>
        <strain evidence="2">RIB 2604</strain>
    </source>
</reference>
<evidence type="ECO:0000313" key="2">
    <source>
        <dbReference type="Proteomes" id="UP000075230"/>
    </source>
</evidence>
<name>A0A146F2N5_ASPKA</name>
<proteinExistence type="predicted"/>
<comment type="caution">
    <text evidence="1">The sequence shown here is derived from an EMBL/GenBank/DDBJ whole genome shotgun (WGS) entry which is preliminary data.</text>
</comment>
<sequence>MTPTPVSSRFNTPELIYQTTPELLSFSNMDVPKTLIVRRRFPEVCPAQITVTLNVSAKTTADIDTTMDVRVF</sequence>
<evidence type="ECO:0000313" key="1">
    <source>
        <dbReference type="EMBL" id="GAT20544.1"/>
    </source>
</evidence>
<dbReference type="AlphaFoldDB" id="A0A146F2N5"/>
<dbReference type="Proteomes" id="UP000075230">
    <property type="component" value="Unassembled WGS sequence"/>
</dbReference>
<gene>
    <name evidence="1" type="ORF">RIB2604_00800130</name>
</gene>
<protein>
    <submittedName>
        <fullName evidence="1">Polyketide synthase</fullName>
    </submittedName>
</protein>
<dbReference type="EMBL" id="BCWF01000008">
    <property type="protein sequence ID" value="GAT20544.1"/>
    <property type="molecule type" value="Genomic_DNA"/>
</dbReference>
<organism evidence="1 2">
    <name type="scientific">Aspergillus kawachii</name>
    <name type="common">White koji mold</name>
    <name type="synonym">Aspergillus awamori var. kawachi</name>
    <dbReference type="NCBI Taxonomy" id="1069201"/>
    <lineage>
        <taxon>Eukaryota</taxon>
        <taxon>Fungi</taxon>
        <taxon>Dikarya</taxon>
        <taxon>Ascomycota</taxon>
        <taxon>Pezizomycotina</taxon>
        <taxon>Eurotiomycetes</taxon>
        <taxon>Eurotiomycetidae</taxon>
        <taxon>Eurotiales</taxon>
        <taxon>Aspergillaceae</taxon>
        <taxon>Aspergillus</taxon>
        <taxon>Aspergillus subgen. Circumdati</taxon>
    </lineage>
</organism>
<reference evidence="1 2" key="1">
    <citation type="journal article" date="2016" name="DNA Res.">
        <title>Genome sequence of Aspergillus luchuensis NBRC 4314.</title>
        <authorList>
            <person name="Yamada O."/>
            <person name="Machida M."/>
            <person name="Hosoyama A."/>
            <person name="Goto M."/>
            <person name="Takahashi T."/>
            <person name="Futagami T."/>
            <person name="Yamagata Y."/>
            <person name="Takeuchi M."/>
            <person name="Kobayashi T."/>
            <person name="Koike H."/>
            <person name="Abe K."/>
            <person name="Asai K."/>
            <person name="Arita M."/>
            <person name="Fujita N."/>
            <person name="Fukuda K."/>
            <person name="Higa K."/>
            <person name="Horikawa H."/>
            <person name="Ishikawa T."/>
            <person name="Jinno K."/>
            <person name="Kato Y."/>
            <person name="Kirimura K."/>
            <person name="Mizutani O."/>
            <person name="Nakasone K."/>
            <person name="Sano M."/>
            <person name="Shiraishi Y."/>
            <person name="Tsukahara M."/>
            <person name="Gomi K."/>
        </authorList>
    </citation>
    <scope>NUCLEOTIDE SEQUENCE [LARGE SCALE GENOMIC DNA]</scope>
    <source>
        <strain evidence="1 2">RIB 2604</strain>
    </source>
</reference>
<accession>A0A146F2N5</accession>